<reference evidence="2" key="2">
    <citation type="submission" date="2021-01" db="EMBL/GenBank/DDBJ databases">
        <title>Chromosome-level genome assembly of a human fungal pathogen reveals clustering of transcriptionally co-regulated genes.</title>
        <authorList>
            <person name="Voorhies M."/>
            <person name="Cohen S."/>
            <person name="Shea T.P."/>
            <person name="Petrus S."/>
            <person name="Munoz J.F."/>
            <person name="Poplawski S."/>
            <person name="Goldman W.E."/>
            <person name="Michael T."/>
            <person name="Cuomo C.A."/>
            <person name="Sil A."/>
            <person name="Beyhan S."/>
        </authorList>
    </citation>
    <scope>NUCLEOTIDE SEQUENCE</scope>
    <source>
        <strain evidence="2">H88</strain>
    </source>
</reference>
<dbReference type="STRING" id="544711.F0U7A0"/>
<evidence type="ECO:0000313" key="1">
    <source>
        <dbReference type="EMBL" id="EGC41574.1"/>
    </source>
</evidence>
<dbReference type="VEuPathDB" id="FungiDB:I7I53_07485"/>
<evidence type="ECO:0000313" key="2">
    <source>
        <dbReference type="EMBL" id="QSS51997.1"/>
    </source>
</evidence>
<gene>
    <name evidence="1" type="ORF">HCEG_00936</name>
    <name evidence="2" type="ORF">I7I53_07485</name>
</gene>
<dbReference type="AlphaFoldDB" id="F0U7A0"/>
<dbReference type="Proteomes" id="UP000008142">
    <property type="component" value="Unassembled WGS sequence"/>
</dbReference>
<name>F0U7A0_AJEC8</name>
<dbReference type="EMBL" id="DS990636">
    <property type="protein sequence ID" value="EGC41574.1"/>
    <property type="molecule type" value="Genomic_DNA"/>
</dbReference>
<dbReference type="Proteomes" id="UP000663419">
    <property type="component" value="Chromosome 2"/>
</dbReference>
<evidence type="ECO:0000313" key="3">
    <source>
        <dbReference type="Proteomes" id="UP000008142"/>
    </source>
</evidence>
<sequence>MKFAFEKTDRKENKQGELRKLKCDALVFCALAYKVRDINDMSSAHFDYRIANVADFVHRYSLFNYLYGDDVDRILNGNFEPEDDKLFKEFLKSVLQSDDPEAIKTGYTERIELRRVKRIRRMEQTEGQQSPTTQLVGLVARDAERSRRK</sequence>
<protein>
    <submittedName>
        <fullName evidence="1">Uncharacterized protein</fullName>
    </submittedName>
</protein>
<proteinExistence type="predicted"/>
<organism evidence="3">
    <name type="scientific">Ajellomyces capsulatus (strain H88)</name>
    <name type="common">Darling's disease fungus</name>
    <name type="synonym">Histoplasma capsulatum</name>
    <dbReference type="NCBI Taxonomy" id="544711"/>
    <lineage>
        <taxon>Eukaryota</taxon>
        <taxon>Fungi</taxon>
        <taxon>Dikarya</taxon>
        <taxon>Ascomycota</taxon>
        <taxon>Pezizomycotina</taxon>
        <taxon>Eurotiomycetes</taxon>
        <taxon>Eurotiomycetidae</taxon>
        <taxon>Onygenales</taxon>
        <taxon>Ajellomycetaceae</taxon>
        <taxon>Histoplasma</taxon>
    </lineage>
</organism>
<dbReference type="EMBL" id="CP069103">
    <property type="protein sequence ID" value="QSS51997.1"/>
    <property type="molecule type" value="Genomic_DNA"/>
</dbReference>
<dbReference type="OrthoDB" id="3520662at2759"/>
<accession>F0U7A0</accession>
<reference evidence="3" key="1">
    <citation type="submission" date="2008-07" db="EMBL/GenBank/DDBJ databases">
        <title>Annotation of Ajellomyces capsulatus strain H88.</title>
        <authorList>
            <person name="Champion M."/>
            <person name="Cuomo C."/>
            <person name="Ma L.-J."/>
            <person name="Henn M.R."/>
            <person name="Sil A."/>
            <person name="Goldman B."/>
            <person name="Young S.K."/>
            <person name="Kodira C.D."/>
            <person name="Zeng Q."/>
            <person name="Koehrsen M."/>
            <person name="Alvarado L."/>
            <person name="Berlin A."/>
            <person name="Borenstein D."/>
            <person name="Chen Z."/>
            <person name="Engels R."/>
            <person name="Freedman E."/>
            <person name="Gellesch M."/>
            <person name="Goldberg J."/>
            <person name="Griggs A."/>
            <person name="Gujja S."/>
            <person name="Heiman D."/>
            <person name="Hepburn T."/>
            <person name="Howarth C."/>
            <person name="Jen D."/>
            <person name="Larson L."/>
            <person name="Lewis B."/>
            <person name="Mehta T."/>
            <person name="Park D."/>
            <person name="Pearson M."/>
            <person name="Roberts A."/>
            <person name="Saif S."/>
            <person name="Shea T."/>
            <person name="Shenoy N."/>
            <person name="Sisk P."/>
            <person name="Stolte C."/>
            <person name="Sykes S."/>
            <person name="Walk T."/>
            <person name="White J."/>
            <person name="Yandava C."/>
            <person name="Klein B."/>
            <person name="McEwen J.G."/>
            <person name="Puccia R."/>
            <person name="Goldman G.H."/>
            <person name="Felipe M.S."/>
            <person name="Nino-Vega G."/>
            <person name="San-Blas G."/>
            <person name="Taylor J."/>
            <person name="Mendoza L."/>
            <person name="Galagan J."/>
            <person name="Nusbaum C."/>
            <person name="Birren B."/>
        </authorList>
    </citation>
    <scope>NUCLEOTIDE SEQUENCE [LARGE SCALE GENOMIC DNA]</scope>
    <source>
        <strain evidence="3">H88</strain>
    </source>
</reference>
<dbReference type="OMA" id="FDYRIAN"/>
<dbReference type="HOGENOM" id="CLU_1749090_0_0_1"/>